<dbReference type="RefSeq" id="WP_237346809.1">
    <property type="nucleotide sequence ID" value="NZ_JABWGX010000023.1"/>
</dbReference>
<comment type="caution">
    <text evidence="2">The sequence shown here is derived from an EMBL/GenBank/DDBJ whole genome shotgun (WGS) entry which is preliminary data.</text>
</comment>
<feature type="transmembrane region" description="Helical" evidence="1">
    <location>
        <begin position="104"/>
        <end position="124"/>
    </location>
</feature>
<dbReference type="Proteomes" id="UP001241747">
    <property type="component" value="Unassembled WGS sequence"/>
</dbReference>
<name>A0ABU0LCI8_XANAG</name>
<dbReference type="PANTHER" id="PTHR18640">
    <property type="entry name" value="SOLUTE CARRIER FAMILY 10 MEMBER 7"/>
    <property type="match status" value="1"/>
</dbReference>
<proteinExistence type="predicted"/>
<feature type="transmembrane region" description="Helical" evidence="1">
    <location>
        <begin position="293"/>
        <end position="315"/>
    </location>
</feature>
<feature type="transmembrane region" description="Helical" evidence="1">
    <location>
        <begin position="39"/>
        <end position="57"/>
    </location>
</feature>
<reference evidence="2 3" key="1">
    <citation type="submission" date="2023-07" db="EMBL/GenBank/DDBJ databases">
        <title>Genomic Encyclopedia of Type Strains, Phase IV (KMG-IV): sequencing the most valuable type-strain genomes for metagenomic binning, comparative biology and taxonomic classification.</title>
        <authorList>
            <person name="Goeker M."/>
        </authorList>
    </citation>
    <scope>NUCLEOTIDE SEQUENCE [LARGE SCALE GENOMIC DNA]</scope>
    <source>
        <strain evidence="2 3">DSM 3770</strain>
    </source>
</reference>
<evidence type="ECO:0000256" key="1">
    <source>
        <dbReference type="SAM" id="Phobius"/>
    </source>
</evidence>
<feature type="transmembrane region" description="Helical" evidence="1">
    <location>
        <begin position="131"/>
        <end position="154"/>
    </location>
</feature>
<dbReference type="Pfam" id="PF13593">
    <property type="entry name" value="SBF_like"/>
    <property type="match status" value="1"/>
</dbReference>
<keyword evidence="1" id="KW-0472">Membrane</keyword>
<dbReference type="EMBL" id="JAUSVY010000003">
    <property type="protein sequence ID" value="MDQ0504845.1"/>
    <property type="molecule type" value="Genomic_DNA"/>
</dbReference>
<dbReference type="InterPro" id="IPR038770">
    <property type="entry name" value="Na+/solute_symporter_sf"/>
</dbReference>
<evidence type="ECO:0000313" key="3">
    <source>
        <dbReference type="Proteomes" id="UP001241747"/>
    </source>
</evidence>
<organism evidence="2 3">
    <name type="scientific">Xanthobacter agilis</name>
    <dbReference type="NCBI Taxonomy" id="47492"/>
    <lineage>
        <taxon>Bacteria</taxon>
        <taxon>Pseudomonadati</taxon>
        <taxon>Pseudomonadota</taxon>
        <taxon>Alphaproteobacteria</taxon>
        <taxon>Hyphomicrobiales</taxon>
        <taxon>Xanthobacteraceae</taxon>
        <taxon>Xanthobacter</taxon>
    </lineage>
</organism>
<feature type="transmembrane region" description="Helical" evidence="1">
    <location>
        <begin position="231"/>
        <end position="254"/>
    </location>
</feature>
<dbReference type="Gene3D" id="1.20.1530.20">
    <property type="match status" value="1"/>
</dbReference>
<accession>A0ABU0LCI8</accession>
<dbReference type="InterPro" id="IPR016833">
    <property type="entry name" value="Put_Na-Bile_cotransptr"/>
</dbReference>
<dbReference type="PANTHER" id="PTHR18640:SF5">
    <property type="entry name" value="SODIUM_BILE ACID COTRANSPORTER 7"/>
    <property type="match status" value="1"/>
</dbReference>
<feature type="transmembrane region" description="Helical" evidence="1">
    <location>
        <begin position="205"/>
        <end position="225"/>
    </location>
</feature>
<feature type="transmembrane region" description="Helical" evidence="1">
    <location>
        <begin position="7"/>
        <end position="27"/>
    </location>
</feature>
<feature type="transmembrane region" description="Helical" evidence="1">
    <location>
        <begin position="69"/>
        <end position="92"/>
    </location>
</feature>
<keyword evidence="1" id="KW-1133">Transmembrane helix</keyword>
<evidence type="ECO:0000313" key="2">
    <source>
        <dbReference type="EMBL" id="MDQ0504845.1"/>
    </source>
</evidence>
<sequence>MSARIKIDPFLPALVVVVVLALIWPQPGVTGGILHADRAATWGIGVIFFLYGISLATRRLLESATRWQLHLVVQLATFGLFPLVVVLAMPVLSRLMPEDVGIGFFFLAALPSTVSSSVAMTSLAKGNVAVAIFNASVSSLIGVFVTPLLMAWYLHATGGSMALGDVILKLVIIVILPLVAGQLVRPLLLSVVEKHKVIVKVADRAVILAIVYNAFCDSVAAGVWSGQSPTLLIEMIAGVGLLFAVVYVLIALFCRLVGFNHADTTAVLFCGSKKSLATGLPIAKVMFGTSPQLSLIITPIMIYHFLQLVVIGFIAGHRAAKGEVLEAIAEDEAAEPSLVAAQPPQKSDDA</sequence>
<dbReference type="PIRSF" id="PIRSF026166">
    <property type="entry name" value="UCP026166"/>
    <property type="match status" value="1"/>
</dbReference>
<keyword evidence="3" id="KW-1185">Reference proteome</keyword>
<gene>
    <name evidence="2" type="ORF">QOZ94_001627</name>
</gene>
<feature type="transmembrane region" description="Helical" evidence="1">
    <location>
        <begin position="166"/>
        <end position="184"/>
    </location>
</feature>
<keyword evidence="1" id="KW-0812">Transmembrane</keyword>
<protein>
    <submittedName>
        <fullName evidence="2">Sodium/bile acid cotransporter 7</fullName>
    </submittedName>
</protein>